<dbReference type="EMBL" id="CP003051">
    <property type="protein sequence ID" value="AGA89220.1"/>
    <property type="molecule type" value="Genomic_DNA"/>
</dbReference>
<organism evidence="2 3">
    <name type="scientific">Thioflavicoccus mobilis 8321</name>
    <dbReference type="NCBI Taxonomy" id="765912"/>
    <lineage>
        <taxon>Bacteria</taxon>
        <taxon>Pseudomonadati</taxon>
        <taxon>Pseudomonadota</taxon>
        <taxon>Gammaproteobacteria</taxon>
        <taxon>Chromatiales</taxon>
        <taxon>Chromatiaceae</taxon>
        <taxon>Thioflavicoccus</taxon>
    </lineage>
</organism>
<evidence type="ECO:0000256" key="1">
    <source>
        <dbReference type="SAM" id="Phobius"/>
    </source>
</evidence>
<proteinExistence type="predicted"/>
<sequence length="235" mass="25499">MSGRTTQPLASTSDLQQLNQTVASLAEALARSERRHAHLARTMRWGALGLFSLLILAGFMIADRAGLAFAQSPGGSPQATTTVEALNNIDANLMVLGAMGQAMQAVTPAIQQAVDNNPDVQAYMQRYFKEHGLNPAPEQQAAYAQQALMESLVGTVIDSIVLVQRIRQDSNAFRELVTGPDDVLRDIEGQLDTMNRAMLSIPIMAAQMDAMNRNMAAMSYSMGSTMGRVGNWMPW</sequence>
<gene>
    <name evidence="2" type="ORF">Thimo_0351</name>
</gene>
<evidence type="ECO:0000313" key="3">
    <source>
        <dbReference type="Proteomes" id="UP000010816"/>
    </source>
</evidence>
<accession>L0GV26</accession>
<dbReference type="RefSeq" id="WP_015279370.1">
    <property type="nucleotide sequence ID" value="NC_019940.1"/>
</dbReference>
<dbReference type="KEGG" id="tmb:Thimo_0351"/>
<dbReference type="Proteomes" id="UP000010816">
    <property type="component" value="Chromosome"/>
</dbReference>
<keyword evidence="1" id="KW-1133">Transmembrane helix</keyword>
<name>L0GV26_9GAMM</name>
<dbReference type="HOGENOM" id="CLU_1179770_0_0_6"/>
<keyword evidence="1" id="KW-0812">Transmembrane</keyword>
<evidence type="ECO:0000313" key="2">
    <source>
        <dbReference type="EMBL" id="AGA89220.1"/>
    </source>
</evidence>
<reference evidence="2 3" key="1">
    <citation type="submission" date="2011-09" db="EMBL/GenBank/DDBJ databases">
        <title>Complete sequence of chromosome of Thioflavicoccus mobilis 8321.</title>
        <authorList>
            <consortium name="US DOE Joint Genome Institute"/>
            <person name="Lucas S."/>
            <person name="Han J."/>
            <person name="Lapidus A."/>
            <person name="Cheng J.-F."/>
            <person name="Goodwin L."/>
            <person name="Pitluck S."/>
            <person name="Peters L."/>
            <person name="Ovchinnikova G."/>
            <person name="Lu M."/>
            <person name="Detter J.C."/>
            <person name="Han C."/>
            <person name="Tapia R."/>
            <person name="Land M."/>
            <person name="Hauser L."/>
            <person name="Kyrpides N."/>
            <person name="Ivanova N."/>
            <person name="Pagani I."/>
            <person name="Vogl K."/>
            <person name="Liu Z."/>
            <person name="Imhoff J."/>
            <person name="Thiel V."/>
            <person name="Frigaard N.-U."/>
            <person name="Bryant D."/>
            <person name="Woyke T."/>
        </authorList>
    </citation>
    <scope>NUCLEOTIDE SEQUENCE [LARGE SCALE GENOMIC DNA]</scope>
    <source>
        <strain evidence="2 3">8321</strain>
    </source>
</reference>
<feature type="transmembrane region" description="Helical" evidence="1">
    <location>
        <begin position="45"/>
        <end position="62"/>
    </location>
</feature>
<dbReference type="AlphaFoldDB" id="L0GV26"/>
<dbReference type="OrthoDB" id="9793175at2"/>
<protein>
    <submittedName>
        <fullName evidence="2">Uncharacterized protein</fullName>
    </submittedName>
</protein>
<keyword evidence="3" id="KW-1185">Reference proteome</keyword>
<keyword evidence="1" id="KW-0472">Membrane</keyword>